<dbReference type="OrthoDB" id="7226437at2"/>
<feature type="region of interest" description="Disordered" evidence="1">
    <location>
        <begin position="457"/>
        <end position="485"/>
    </location>
</feature>
<dbReference type="Pfam" id="PF20410">
    <property type="entry name" value="X-Tfes_XVIPCD"/>
    <property type="match status" value="1"/>
</dbReference>
<feature type="domain" description="X-Tfes XVIPCD" evidence="2">
    <location>
        <begin position="356"/>
        <end position="451"/>
    </location>
</feature>
<protein>
    <recommendedName>
        <fullName evidence="2">X-Tfes XVIPCD domain-containing protein</fullName>
    </recommendedName>
</protein>
<evidence type="ECO:0000313" key="4">
    <source>
        <dbReference type="Proteomes" id="UP000033651"/>
    </source>
</evidence>
<dbReference type="GO" id="GO:0006629">
    <property type="term" value="P:lipid metabolic process"/>
    <property type="evidence" value="ECO:0007669"/>
    <property type="project" value="InterPro"/>
</dbReference>
<evidence type="ECO:0000259" key="2">
    <source>
        <dbReference type="Pfam" id="PF20410"/>
    </source>
</evidence>
<dbReference type="Pfam" id="PF26363">
    <property type="entry name" value="Phospholipase-like"/>
    <property type="match status" value="1"/>
</dbReference>
<name>A0A0F3KG99_9GAMM</name>
<keyword evidence="4" id="KW-1185">Reference proteome</keyword>
<dbReference type="EMBL" id="JZRB01000039">
    <property type="protein sequence ID" value="KJV29129.1"/>
    <property type="molecule type" value="Genomic_DNA"/>
</dbReference>
<dbReference type="Proteomes" id="UP000033651">
    <property type="component" value="Unassembled WGS sequence"/>
</dbReference>
<dbReference type="PATRIC" id="fig|345309.4.peg.2856"/>
<dbReference type="RefSeq" id="WP_045830665.1">
    <property type="nucleotide sequence ID" value="NZ_JZRB01000039.1"/>
</dbReference>
<accession>A0A0F3KG99</accession>
<comment type="caution">
    <text evidence="3">The sequence shown here is derived from an EMBL/GenBank/DDBJ whole genome shotgun (WGS) entry which is preliminary data.</text>
</comment>
<dbReference type="AlphaFoldDB" id="A0A0F3KG99"/>
<dbReference type="SUPFAM" id="SSF53474">
    <property type="entry name" value="alpha/beta-Hydrolases"/>
    <property type="match status" value="1"/>
</dbReference>
<sequence length="485" mass="51643">MTQTTDDFAFLAADVYKVRRDDDLVHNKGHSYVVVDSAMDVATGFYARTYRDQASGEAIIAFRGTDDLLDGAVDLAMVGTRLNAQSIESEMYTKQTMRDAAKLAEKQGYSAPVLVTGHSLGGGLAQLNAEKFGLKGETFNPYGIVGMRGHDVGGGTQVINHMRATDPVSAASQHFGETRVYATADDIELLQAAGYDRTSQVGSAALLGSMRVSSHSMSNFEDKPNGSGIADATNARRYEDNRSLIDNFRSDLLNQRTLLTSQLDQPALIGVRAMQGPARAVGAAVLGEGLFVVGEAPRGVQAVRDGAASVAEAAQHAAHRVAETFSDPRMANALGSATYGMSPAAVPSNNADMRRHDHPGHELYAQAHKGVEQVDKQLGRTPDAATEKVAGALAVAAARDGLKRIDHVVLNEDGSKAFGVQGELNSPFKQIVQVDTAQATETPVEESSKQWIAAAEAYQQQAQVQQQAQEQMQAQSQAGPRPHGP</sequence>
<gene>
    <name evidence="3" type="ORF">VI08_16220</name>
</gene>
<organism evidence="3 4">
    <name type="scientific">Luteibacter yeojuensis</name>
    <dbReference type="NCBI Taxonomy" id="345309"/>
    <lineage>
        <taxon>Bacteria</taxon>
        <taxon>Pseudomonadati</taxon>
        <taxon>Pseudomonadota</taxon>
        <taxon>Gammaproteobacteria</taxon>
        <taxon>Lysobacterales</taxon>
        <taxon>Rhodanobacteraceae</taxon>
        <taxon>Luteibacter</taxon>
    </lineage>
</organism>
<evidence type="ECO:0000313" key="3">
    <source>
        <dbReference type="EMBL" id="KJV29129.1"/>
    </source>
</evidence>
<feature type="compositionally biased region" description="Low complexity" evidence="1">
    <location>
        <begin position="457"/>
        <end position="478"/>
    </location>
</feature>
<dbReference type="InterPro" id="IPR046519">
    <property type="entry name" value="X-Tfes_XVIPCD"/>
</dbReference>
<evidence type="ECO:0000256" key="1">
    <source>
        <dbReference type="SAM" id="MobiDB-lite"/>
    </source>
</evidence>
<dbReference type="Gene3D" id="3.40.50.1820">
    <property type="entry name" value="alpha/beta hydrolase"/>
    <property type="match status" value="1"/>
</dbReference>
<dbReference type="InterPro" id="IPR029058">
    <property type="entry name" value="AB_hydrolase_fold"/>
</dbReference>
<reference evidence="3 4" key="1">
    <citation type="submission" date="2015-03" db="EMBL/GenBank/DDBJ databases">
        <title>Draft genome sequence of Luteibacter yeojuensis strain SU11.</title>
        <authorList>
            <person name="Sulaiman J."/>
            <person name="Priya K."/>
            <person name="Chan K.-G."/>
        </authorList>
    </citation>
    <scope>NUCLEOTIDE SEQUENCE [LARGE SCALE GENOMIC DNA]</scope>
    <source>
        <strain evidence="3 4">SU11</strain>
    </source>
</reference>
<proteinExistence type="predicted"/>